<accession>A0A851GDY5</accession>
<dbReference type="InterPro" id="IPR013424">
    <property type="entry name" value="Ice-binding_C"/>
</dbReference>
<organism evidence="2 3">
    <name type="scientific">Oceaniferula marina</name>
    <dbReference type="NCBI Taxonomy" id="2748318"/>
    <lineage>
        <taxon>Bacteria</taxon>
        <taxon>Pseudomonadati</taxon>
        <taxon>Verrucomicrobiota</taxon>
        <taxon>Verrucomicrobiia</taxon>
        <taxon>Verrucomicrobiales</taxon>
        <taxon>Verrucomicrobiaceae</taxon>
        <taxon>Oceaniferula</taxon>
    </lineage>
</organism>
<dbReference type="RefSeq" id="WP_178932307.1">
    <property type="nucleotide sequence ID" value="NZ_JACBAZ010000003.1"/>
</dbReference>
<comment type="caution">
    <text evidence="2">The sequence shown here is derived from an EMBL/GenBank/DDBJ whole genome shotgun (WGS) entry which is preliminary data.</text>
</comment>
<dbReference type="EMBL" id="JACBAZ010000003">
    <property type="protein sequence ID" value="NWK55763.1"/>
    <property type="molecule type" value="Genomic_DNA"/>
</dbReference>
<proteinExistence type="predicted"/>
<evidence type="ECO:0000313" key="3">
    <source>
        <dbReference type="Proteomes" id="UP000557872"/>
    </source>
</evidence>
<reference evidence="2 3" key="1">
    <citation type="submission" date="2020-07" db="EMBL/GenBank/DDBJ databases">
        <title>Roseicoccus Jingziensis gen. nov., sp. nov., isolated from coastal seawater.</title>
        <authorList>
            <person name="Feng X."/>
        </authorList>
    </citation>
    <scope>NUCLEOTIDE SEQUENCE [LARGE SCALE GENOMIC DNA]</scope>
    <source>
        <strain evidence="2 3">N1E253</strain>
    </source>
</reference>
<sequence>MKTLSCLLLSMGACYGATVYSIDINDADAPLTTSGWTGLNSPHSADGGAVTVDGVEFRISSSDGSRLRGSPSNPAPDSLVGDFAFDEGAANSAIILHFGQAGSLVAGDWLVEVWSYDSGSSVGTQMVGYRRNGTETIVHTDVEVSASGPAASFTFSSDGVGAYDVFLRENSSGNKTRLNAVRLTLIPEPSTASLFGLAGVALLLRRQRRCLSEPVMHRGGAE</sequence>
<feature type="domain" description="Ice-binding protein C-terminal" evidence="1">
    <location>
        <begin position="186"/>
        <end position="209"/>
    </location>
</feature>
<dbReference type="Pfam" id="PF07589">
    <property type="entry name" value="PEP-CTERM"/>
    <property type="match status" value="1"/>
</dbReference>
<gene>
    <name evidence="2" type="ORF">HW115_09085</name>
</gene>
<evidence type="ECO:0000259" key="1">
    <source>
        <dbReference type="Pfam" id="PF07589"/>
    </source>
</evidence>
<keyword evidence="3" id="KW-1185">Reference proteome</keyword>
<protein>
    <submittedName>
        <fullName evidence="2">PEP-CTERM sorting domain-containing protein</fullName>
    </submittedName>
</protein>
<dbReference type="NCBIfam" id="TIGR02595">
    <property type="entry name" value="PEP_CTERM"/>
    <property type="match status" value="1"/>
</dbReference>
<evidence type="ECO:0000313" key="2">
    <source>
        <dbReference type="EMBL" id="NWK55763.1"/>
    </source>
</evidence>
<dbReference type="Proteomes" id="UP000557872">
    <property type="component" value="Unassembled WGS sequence"/>
</dbReference>
<dbReference type="AlphaFoldDB" id="A0A851GDY5"/>
<name>A0A851GDY5_9BACT</name>